<evidence type="ECO:0000256" key="6">
    <source>
        <dbReference type="ARBA" id="ARBA00022989"/>
    </source>
</evidence>
<comment type="cofactor">
    <cofactor evidence="11">
        <name>heme</name>
        <dbReference type="ChEBI" id="CHEBI:30413"/>
    </cofactor>
</comment>
<dbReference type="Proteomes" id="UP001567538">
    <property type="component" value="Unassembled WGS sequence"/>
</dbReference>
<feature type="binding site" description="axial binding residue" evidence="11">
    <location>
        <position position="313"/>
    </location>
    <ligand>
        <name>heme</name>
        <dbReference type="ChEBI" id="CHEBI:30413"/>
    </ligand>
    <ligandPart>
        <name>Fe</name>
        <dbReference type="ChEBI" id="CHEBI:18248"/>
    </ligandPart>
</feature>
<evidence type="ECO:0000256" key="2">
    <source>
        <dbReference type="ARBA" id="ARBA00010617"/>
    </source>
</evidence>
<evidence type="ECO:0000256" key="11">
    <source>
        <dbReference type="PIRSR" id="PIRSR602401-1"/>
    </source>
</evidence>
<evidence type="ECO:0000256" key="10">
    <source>
        <dbReference type="ARBA" id="ARBA00023136"/>
    </source>
</evidence>
<evidence type="ECO:0000256" key="1">
    <source>
        <dbReference type="ARBA" id="ARBA00004167"/>
    </source>
</evidence>
<evidence type="ECO:0000313" key="14">
    <source>
        <dbReference type="Proteomes" id="UP001567538"/>
    </source>
</evidence>
<keyword evidence="8 11" id="KW-0408">Iron</keyword>
<keyword evidence="4" id="KW-0812">Transmembrane</keyword>
<dbReference type="Gene3D" id="1.10.630.10">
    <property type="entry name" value="Cytochrome P450"/>
    <property type="match status" value="1"/>
</dbReference>
<evidence type="ECO:0000256" key="5">
    <source>
        <dbReference type="ARBA" id="ARBA00022723"/>
    </source>
</evidence>
<accession>A0ABD1H4H1</accession>
<dbReference type="InterPro" id="IPR017972">
    <property type="entry name" value="Cyt_P450_CS"/>
</dbReference>
<keyword evidence="9 12" id="KW-0503">Monooxygenase</keyword>
<dbReference type="PANTHER" id="PTHR24282:SF63">
    <property type="entry name" value="CYTOCHROME P450 734A1-LIKE"/>
    <property type="match status" value="1"/>
</dbReference>
<name>A0ABD1H4H1_SALDI</name>
<dbReference type="AlphaFoldDB" id="A0ABD1H4H1"/>
<dbReference type="PRINTS" id="PR00385">
    <property type="entry name" value="P450"/>
</dbReference>
<dbReference type="GO" id="GO:0016712">
    <property type="term" value="F:oxidoreductase activity, acting on paired donors, with incorporation or reduction of molecular oxygen, reduced flavin or flavoprotein as one donor, and incorporation of one atom of oxygen"/>
    <property type="evidence" value="ECO:0007669"/>
    <property type="project" value="UniProtKB-ARBA"/>
</dbReference>
<dbReference type="SUPFAM" id="SSF48264">
    <property type="entry name" value="Cytochrome P450"/>
    <property type="match status" value="1"/>
</dbReference>
<keyword evidence="3 11" id="KW-0349">Heme</keyword>
<comment type="subcellular location">
    <subcellularLocation>
        <location evidence="1">Membrane</location>
        <topology evidence="1">Single-pass membrane protein</topology>
    </subcellularLocation>
</comment>
<organism evidence="13 14">
    <name type="scientific">Salvia divinorum</name>
    <name type="common">Maria pastora</name>
    <name type="synonym">Diviner's sage</name>
    <dbReference type="NCBI Taxonomy" id="28513"/>
    <lineage>
        <taxon>Eukaryota</taxon>
        <taxon>Viridiplantae</taxon>
        <taxon>Streptophyta</taxon>
        <taxon>Embryophyta</taxon>
        <taxon>Tracheophyta</taxon>
        <taxon>Spermatophyta</taxon>
        <taxon>Magnoliopsida</taxon>
        <taxon>eudicotyledons</taxon>
        <taxon>Gunneridae</taxon>
        <taxon>Pentapetalae</taxon>
        <taxon>asterids</taxon>
        <taxon>lamiids</taxon>
        <taxon>Lamiales</taxon>
        <taxon>Lamiaceae</taxon>
        <taxon>Nepetoideae</taxon>
        <taxon>Mentheae</taxon>
        <taxon>Salviinae</taxon>
        <taxon>Salvia</taxon>
        <taxon>Salvia subgen. Calosphace</taxon>
    </lineage>
</organism>
<comment type="similarity">
    <text evidence="2 12">Belongs to the cytochrome P450 family.</text>
</comment>
<sequence length="371" mass="41839">MENLKLIAPIMAETMEESLVKLSENMNKIGSLEVEIEVSVWFQNLLEDVITKITFGKNYEEGLVISKLQAHQTAHATEAYQNAFIPGYRFLPTSASRVSRQISKEIRKYLLKLIDRRRRSDDRSHDESSSNDRRPTDLLEVMMNAAGKSPRRNGQNAVTDDDVVEECKTIFFAGTHTTSAMLTWTAVLLAMHSNWQDEARDEIFRVCGARDAPPTKDDLAKLKLLGMIINESVRLYPPVVAMIRRAKEDVFLGGIRIPKDTEILIPTIAVHHDSTLWGDDVRDFNPGRFAEGVSQAVEHPMAYLPFGSGARRCIGQNLAILEAKLVFAMILQRFSLELAPKYRHTPSIVTLLHPQHGAPIVFTKLSNYVKL</sequence>
<evidence type="ECO:0000256" key="12">
    <source>
        <dbReference type="RuleBase" id="RU000461"/>
    </source>
</evidence>
<dbReference type="EMBL" id="JBEAFC010000007">
    <property type="protein sequence ID" value="KAL1551305.1"/>
    <property type="molecule type" value="Genomic_DNA"/>
</dbReference>
<dbReference type="GO" id="GO:0046872">
    <property type="term" value="F:metal ion binding"/>
    <property type="evidence" value="ECO:0007669"/>
    <property type="project" value="UniProtKB-KW"/>
</dbReference>
<evidence type="ECO:0000256" key="7">
    <source>
        <dbReference type="ARBA" id="ARBA00023002"/>
    </source>
</evidence>
<reference evidence="13 14" key="1">
    <citation type="submission" date="2024-06" db="EMBL/GenBank/DDBJ databases">
        <title>A chromosome level genome sequence of Diviner's sage (Salvia divinorum).</title>
        <authorList>
            <person name="Ford S.A."/>
            <person name="Ro D.-K."/>
            <person name="Ness R.W."/>
            <person name="Phillips M.A."/>
        </authorList>
    </citation>
    <scope>NUCLEOTIDE SEQUENCE [LARGE SCALE GENOMIC DNA]</scope>
    <source>
        <strain evidence="13">SAF-2024a</strain>
        <tissue evidence="13">Leaf</tissue>
    </source>
</reference>
<keyword evidence="7 12" id="KW-0560">Oxidoreductase</keyword>
<dbReference type="GO" id="GO:0016114">
    <property type="term" value="P:terpenoid biosynthetic process"/>
    <property type="evidence" value="ECO:0007669"/>
    <property type="project" value="UniProtKB-ARBA"/>
</dbReference>
<evidence type="ECO:0000256" key="4">
    <source>
        <dbReference type="ARBA" id="ARBA00022692"/>
    </source>
</evidence>
<dbReference type="PROSITE" id="PS00086">
    <property type="entry name" value="CYTOCHROME_P450"/>
    <property type="match status" value="1"/>
</dbReference>
<dbReference type="PRINTS" id="PR00463">
    <property type="entry name" value="EP450I"/>
</dbReference>
<evidence type="ECO:0000313" key="13">
    <source>
        <dbReference type="EMBL" id="KAL1551305.1"/>
    </source>
</evidence>
<comment type="caution">
    <text evidence="13">The sequence shown here is derived from an EMBL/GenBank/DDBJ whole genome shotgun (WGS) entry which is preliminary data.</text>
</comment>
<dbReference type="InterPro" id="IPR050665">
    <property type="entry name" value="Cytochrome_P450_Monooxygen"/>
</dbReference>
<keyword evidence="6" id="KW-1133">Transmembrane helix</keyword>
<keyword evidence="10" id="KW-0472">Membrane</keyword>
<protein>
    <submittedName>
        <fullName evidence="13">Cytochrome P450 734A1-like protein</fullName>
    </submittedName>
</protein>
<dbReference type="InterPro" id="IPR001128">
    <property type="entry name" value="Cyt_P450"/>
</dbReference>
<evidence type="ECO:0000256" key="3">
    <source>
        <dbReference type="ARBA" id="ARBA00022617"/>
    </source>
</evidence>
<keyword evidence="14" id="KW-1185">Reference proteome</keyword>
<evidence type="ECO:0000256" key="8">
    <source>
        <dbReference type="ARBA" id="ARBA00023004"/>
    </source>
</evidence>
<dbReference type="PANTHER" id="PTHR24282">
    <property type="entry name" value="CYTOCHROME P450 FAMILY MEMBER"/>
    <property type="match status" value="1"/>
</dbReference>
<dbReference type="InterPro" id="IPR036396">
    <property type="entry name" value="Cyt_P450_sf"/>
</dbReference>
<proteinExistence type="inferred from homology"/>
<dbReference type="GO" id="GO:0016020">
    <property type="term" value="C:membrane"/>
    <property type="evidence" value="ECO:0007669"/>
    <property type="project" value="UniProtKB-SubCell"/>
</dbReference>
<gene>
    <name evidence="13" type="ORF">AAHA92_19165</name>
</gene>
<keyword evidence="5 11" id="KW-0479">Metal-binding</keyword>
<dbReference type="Pfam" id="PF00067">
    <property type="entry name" value="p450"/>
    <property type="match status" value="1"/>
</dbReference>
<dbReference type="InterPro" id="IPR002401">
    <property type="entry name" value="Cyt_P450_E_grp-I"/>
</dbReference>
<evidence type="ECO:0000256" key="9">
    <source>
        <dbReference type="ARBA" id="ARBA00023033"/>
    </source>
</evidence>